<reference evidence="3 6" key="2">
    <citation type="submission" date="2018-06" db="EMBL/GenBank/DDBJ databases">
        <authorList>
            <consortium name="Pathogen Informatics"/>
            <person name="Doyle S."/>
        </authorList>
    </citation>
    <scope>NUCLEOTIDE SEQUENCE [LARGE SCALE GENOMIC DNA]</scope>
    <source>
        <strain evidence="3 6">NCTC13156</strain>
    </source>
</reference>
<name>A0A0N0LQH0_9HELI</name>
<dbReference type="Proteomes" id="UP000037800">
    <property type="component" value="Unassembled WGS sequence"/>
</dbReference>
<evidence type="ECO:0000313" key="6">
    <source>
        <dbReference type="Proteomes" id="UP000255269"/>
    </source>
</evidence>
<evidence type="ECO:0000313" key="4">
    <source>
        <dbReference type="Proteomes" id="UP000037800"/>
    </source>
</evidence>
<sequence>MEHIFEGLPKDKWLEIIFNASNNLTSAELIRILERLAAMEILLEKRLGETWEEELQYLLKSEEVAEEIHRHTQNLAIESMGNILTQNE</sequence>
<dbReference type="PATRIC" id="fig|35818.10.peg.93"/>
<evidence type="ECO:0000313" key="3">
    <source>
        <dbReference type="EMBL" id="STQ88180.1"/>
    </source>
</evidence>
<proteinExistence type="predicted"/>
<gene>
    <name evidence="2" type="ORF">HPU229334_04705</name>
    <name evidence="1" type="ORF">HPU229336_00310</name>
    <name evidence="3" type="ORF">NCTC13156_01015</name>
</gene>
<protein>
    <submittedName>
        <fullName evidence="3">Domain of uncharacterized function (DUF2018)</fullName>
    </submittedName>
</protein>
<dbReference type="EMBL" id="JNOC01000022">
    <property type="protein sequence ID" value="KPH56028.1"/>
    <property type="molecule type" value="Genomic_DNA"/>
</dbReference>
<dbReference type="EMBL" id="JNUR01000010">
    <property type="protein sequence ID" value="KPH50841.1"/>
    <property type="molecule type" value="Genomic_DNA"/>
</dbReference>
<dbReference type="Pfam" id="PF09442">
    <property type="entry name" value="DUF2018"/>
    <property type="match status" value="1"/>
</dbReference>
<accession>A0A0N0LQH0</accession>
<evidence type="ECO:0000313" key="2">
    <source>
        <dbReference type="EMBL" id="KPH56028.1"/>
    </source>
</evidence>
<organism evidence="2 5">
    <name type="scientific">Helicobacter pullorum</name>
    <dbReference type="NCBI Taxonomy" id="35818"/>
    <lineage>
        <taxon>Bacteria</taxon>
        <taxon>Pseudomonadati</taxon>
        <taxon>Campylobacterota</taxon>
        <taxon>Epsilonproteobacteria</taxon>
        <taxon>Campylobacterales</taxon>
        <taxon>Helicobacteraceae</taxon>
        <taxon>Helicobacter</taxon>
    </lineage>
</organism>
<dbReference type="AlphaFoldDB" id="A0A0N0LQH0"/>
<dbReference type="RefSeq" id="WP_005021229.1">
    <property type="nucleotide sequence ID" value="NZ_CABKNZ010000043.1"/>
</dbReference>
<reference evidence="4 5" key="1">
    <citation type="submission" date="2014-06" db="EMBL/GenBank/DDBJ databases">
        <title>Helicobacter pullorum isolates in fresh chicken meat - phenotypic and genotypic features.</title>
        <authorList>
            <person name="Borges V."/>
            <person name="Santos A."/>
            <person name="Correia C.B."/>
            <person name="Saraiva M."/>
            <person name="Menard A."/>
            <person name="Vieira L."/>
            <person name="Sampaio D.A."/>
            <person name="Gomes J.P."/>
            <person name="Oleastro M."/>
        </authorList>
    </citation>
    <scope>NUCLEOTIDE SEQUENCE [LARGE SCALE GENOMIC DNA]</scope>
    <source>
        <strain evidence="2 5">229334/12</strain>
        <strain evidence="1 4">229336/12</strain>
    </source>
</reference>
<dbReference type="SUPFAM" id="SSF158752">
    <property type="entry name" value="HP0242-like"/>
    <property type="match status" value="1"/>
</dbReference>
<dbReference type="Gene3D" id="1.10.3350.10">
    <property type="entry name" value="HP0242-like domain"/>
    <property type="match status" value="1"/>
</dbReference>
<dbReference type="InterPro" id="IPR018563">
    <property type="entry name" value="DUF2018"/>
</dbReference>
<evidence type="ECO:0000313" key="5">
    <source>
        <dbReference type="Proteomes" id="UP000037997"/>
    </source>
</evidence>
<dbReference type="STRING" id="35818.HPU229336_00310"/>
<evidence type="ECO:0000313" key="1">
    <source>
        <dbReference type="EMBL" id="KPH50841.1"/>
    </source>
</evidence>
<dbReference type="GeneID" id="93197076"/>
<dbReference type="Proteomes" id="UP000037997">
    <property type="component" value="Unassembled WGS sequence"/>
</dbReference>
<dbReference type="EMBL" id="UGJF01000001">
    <property type="protein sequence ID" value="STQ88180.1"/>
    <property type="molecule type" value="Genomic_DNA"/>
</dbReference>
<dbReference type="Proteomes" id="UP000255269">
    <property type="component" value="Unassembled WGS sequence"/>
</dbReference>
<dbReference type="InterPro" id="IPR023126">
    <property type="entry name" value="HP0242-like_sf"/>
</dbReference>
<dbReference type="OrthoDB" id="5327906at2"/>